<dbReference type="Proteomes" id="UP000070456">
    <property type="component" value="Unassembled WGS sequence"/>
</dbReference>
<keyword evidence="2" id="KW-1185">Reference proteome</keyword>
<proteinExistence type="predicted"/>
<dbReference type="STRING" id="520762.AN619_04600"/>
<dbReference type="OrthoDB" id="1912932at2"/>
<accession>A0A140LAA0</accession>
<reference evidence="1 2" key="1">
    <citation type="submission" date="2015-12" db="EMBL/GenBank/DDBJ databases">
        <title>Draft genome sequence of the thermoanaerobe Thermotalea metallivorans, an isolate from the runoff channel of the Great Artesian Basin, Australia.</title>
        <authorList>
            <person name="Patel B.K."/>
        </authorList>
    </citation>
    <scope>NUCLEOTIDE SEQUENCE [LARGE SCALE GENOMIC DNA]</scope>
    <source>
        <strain evidence="1 2">B2-1</strain>
    </source>
</reference>
<dbReference type="AlphaFoldDB" id="A0A140LAA0"/>
<evidence type="ECO:0000313" key="2">
    <source>
        <dbReference type="Proteomes" id="UP000070456"/>
    </source>
</evidence>
<sequence>MKNLYYCMDCRRIAGFNGVCSYCQSQNIKELAKKSPVNVIGTKIKGKVMNAKDHRVDILCVDEGNIKTIRQFEVEKLRKIL</sequence>
<evidence type="ECO:0000313" key="1">
    <source>
        <dbReference type="EMBL" id="KXG77475.1"/>
    </source>
</evidence>
<protein>
    <submittedName>
        <fullName evidence="1">Uncharacterized protein</fullName>
    </submittedName>
</protein>
<dbReference type="PATRIC" id="fig|520762.4.peg.527"/>
<name>A0A140LAA0_9FIRM</name>
<comment type="caution">
    <text evidence="1">The sequence shown here is derived from an EMBL/GenBank/DDBJ whole genome shotgun (WGS) entry which is preliminary data.</text>
</comment>
<organism evidence="1 2">
    <name type="scientific">Thermotalea metallivorans</name>
    <dbReference type="NCBI Taxonomy" id="520762"/>
    <lineage>
        <taxon>Bacteria</taxon>
        <taxon>Bacillati</taxon>
        <taxon>Bacillota</taxon>
        <taxon>Clostridia</taxon>
        <taxon>Peptostreptococcales</taxon>
        <taxon>Thermotaleaceae</taxon>
        <taxon>Thermotalea</taxon>
    </lineage>
</organism>
<dbReference type="RefSeq" id="WP_068554691.1">
    <property type="nucleotide sequence ID" value="NZ_LOEE01000014.1"/>
</dbReference>
<gene>
    <name evidence="1" type="ORF">AN619_04600</name>
</gene>
<dbReference type="EMBL" id="LOEE01000014">
    <property type="protein sequence ID" value="KXG77475.1"/>
    <property type="molecule type" value="Genomic_DNA"/>
</dbReference>